<dbReference type="InterPro" id="IPR036291">
    <property type="entry name" value="NAD(P)-bd_dom_sf"/>
</dbReference>
<dbReference type="EMBL" id="FNOK01000004">
    <property type="protein sequence ID" value="SDW57908.1"/>
    <property type="molecule type" value="Genomic_DNA"/>
</dbReference>
<dbReference type="Gene3D" id="3.40.50.720">
    <property type="entry name" value="NAD(P)-binding Rossmann-like Domain"/>
    <property type="match status" value="1"/>
</dbReference>
<evidence type="ECO:0000259" key="1">
    <source>
        <dbReference type="Pfam" id="PF13460"/>
    </source>
</evidence>
<sequence length="209" mass="22334">MRITIFGATGGTGKHLLEQACAAGHEVTAVVRDPARLDYDHPGLTVVTADVMDAAAIQPHVAGRDAVISAIGSRDLKPTTIQTDSTRSILDAMTAAGARRFLVVSNCGMLSDGDGPVTKHVVKPILWRVLRNPWTDMGHMEEVVRASGLDWTIIRPPQLTNGPRTGRYRTAVDRNVRGAKRISRANVADCLLRELADPGSVGKAIAVAN</sequence>
<dbReference type="GO" id="GO:0004074">
    <property type="term" value="F:biliverdin reductase [NAD(P)H] activity"/>
    <property type="evidence" value="ECO:0007669"/>
    <property type="project" value="TreeGrafter"/>
</dbReference>
<dbReference type="SUPFAM" id="SSF51735">
    <property type="entry name" value="NAD(P)-binding Rossmann-fold domains"/>
    <property type="match status" value="1"/>
</dbReference>
<reference evidence="3" key="1">
    <citation type="submission" date="2016-10" db="EMBL/GenBank/DDBJ databases">
        <authorList>
            <person name="Varghese N."/>
            <person name="Submissions S."/>
        </authorList>
    </citation>
    <scope>NUCLEOTIDE SEQUENCE [LARGE SCALE GENOMIC DNA]</scope>
    <source>
        <strain evidence="3">CGMCC 4.3530</strain>
    </source>
</reference>
<dbReference type="PANTHER" id="PTHR43355:SF2">
    <property type="entry name" value="FLAVIN REDUCTASE (NADPH)"/>
    <property type="match status" value="1"/>
</dbReference>
<dbReference type="STRING" id="418495.SAMN05216215_100441"/>
<keyword evidence="3" id="KW-1185">Reference proteome</keyword>
<evidence type="ECO:0000313" key="3">
    <source>
        <dbReference type="Proteomes" id="UP000199529"/>
    </source>
</evidence>
<evidence type="ECO:0000313" key="2">
    <source>
        <dbReference type="EMBL" id="SDW57908.1"/>
    </source>
</evidence>
<feature type="domain" description="NAD(P)-binding" evidence="1">
    <location>
        <begin position="7"/>
        <end position="198"/>
    </location>
</feature>
<name>A0A1H2UPM8_9PSEU</name>
<dbReference type="OrthoDB" id="3763081at2"/>
<dbReference type="Proteomes" id="UP000199529">
    <property type="component" value="Unassembled WGS sequence"/>
</dbReference>
<dbReference type="PANTHER" id="PTHR43355">
    <property type="entry name" value="FLAVIN REDUCTASE (NADPH)"/>
    <property type="match status" value="1"/>
</dbReference>
<dbReference type="InterPro" id="IPR051606">
    <property type="entry name" value="Polyketide_Oxido-like"/>
</dbReference>
<dbReference type="RefSeq" id="WP_093261847.1">
    <property type="nucleotide sequence ID" value="NZ_FNOK01000004.1"/>
</dbReference>
<protein>
    <submittedName>
        <fullName evidence="2">Putative NADH-flavin reductase</fullName>
    </submittedName>
</protein>
<dbReference type="InterPro" id="IPR016040">
    <property type="entry name" value="NAD(P)-bd_dom"/>
</dbReference>
<dbReference type="AlphaFoldDB" id="A0A1H2UPM8"/>
<dbReference type="Pfam" id="PF13460">
    <property type="entry name" value="NAD_binding_10"/>
    <property type="match status" value="1"/>
</dbReference>
<accession>A0A1H2UPM8</accession>
<gene>
    <name evidence="2" type="ORF">SAMN05216215_100441</name>
</gene>
<proteinExistence type="predicted"/>
<dbReference type="GO" id="GO:0042602">
    <property type="term" value="F:riboflavin reductase (NADPH) activity"/>
    <property type="evidence" value="ECO:0007669"/>
    <property type="project" value="TreeGrafter"/>
</dbReference>
<organism evidence="2 3">
    <name type="scientific">Saccharopolyspora shandongensis</name>
    <dbReference type="NCBI Taxonomy" id="418495"/>
    <lineage>
        <taxon>Bacteria</taxon>
        <taxon>Bacillati</taxon>
        <taxon>Actinomycetota</taxon>
        <taxon>Actinomycetes</taxon>
        <taxon>Pseudonocardiales</taxon>
        <taxon>Pseudonocardiaceae</taxon>
        <taxon>Saccharopolyspora</taxon>
    </lineage>
</organism>
<dbReference type="CDD" id="cd05244">
    <property type="entry name" value="BVR-B_like_SDR_a"/>
    <property type="match status" value="1"/>
</dbReference>